<dbReference type="Proteomes" id="UP001630127">
    <property type="component" value="Unassembled WGS sequence"/>
</dbReference>
<organism evidence="1 2">
    <name type="scientific">Cinchona calisaya</name>
    <dbReference type="NCBI Taxonomy" id="153742"/>
    <lineage>
        <taxon>Eukaryota</taxon>
        <taxon>Viridiplantae</taxon>
        <taxon>Streptophyta</taxon>
        <taxon>Embryophyta</taxon>
        <taxon>Tracheophyta</taxon>
        <taxon>Spermatophyta</taxon>
        <taxon>Magnoliopsida</taxon>
        <taxon>eudicotyledons</taxon>
        <taxon>Gunneridae</taxon>
        <taxon>Pentapetalae</taxon>
        <taxon>asterids</taxon>
        <taxon>lamiids</taxon>
        <taxon>Gentianales</taxon>
        <taxon>Rubiaceae</taxon>
        <taxon>Cinchonoideae</taxon>
        <taxon>Cinchoneae</taxon>
        <taxon>Cinchona</taxon>
    </lineage>
</organism>
<name>A0ABD3B3G2_9GENT</name>
<sequence length="92" mass="9859">MGRELGNCGSREVCLERMRKVAGMLDLGREKEEGRDLGTGLVDLGAGKEARKGRRRSRKVAVVVDLRVGGTELAVHSACAAKGYKPMGYVGI</sequence>
<evidence type="ECO:0000313" key="2">
    <source>
        <dbReference type="Proteomes" id="UP001630127"/>
    </source>
</evidence>
<accession>A0ABD3B3G2</accession>
<comment type="caution">
    <text evidence="1">The sequence shown here is derived from an EMBL/GenBank/DDBJ whole genome shotgun (WGS) entry which is preliminary data.</text>
</comment>
<keyword evidence="2" id="KW-1185">Reference proteome</keyword>
<protein>
    <submittedName>
        <fullName evidence="1">Uncharacterized protein</fullName>
    </submittedName>
</protein>
<gene>
    <name evidence="1" type="ORF">ACH5RR_001350</name>
</gene>
<proteinExistence type="predicted"/>
<dbReference type="EMBL" id="JBJUIK010000001">
    <property type="protein sequence ID" value="KAL3537984.1"/>
    <property type="molecule type" value="Genomic_DNA"/>
</dbReference>
<dbReference type="AlphaFoldDB" id="A0ABD3B3G2"/>
<evidence type="ECO:0000313" key="1">
    <source>
        <dbReference type="EMBL" id="KAL3537984.1"/>
    </source>
</evidence>
<reference evidence="1 2" key="1">
    <citation type="submission" date="2024-11" db="EMBL/GenBank/DDBJ databases">
        <title>A near-complete genome assembly of Cinchona calisaya.</title>
        <authorList>
            <person name="Lian D.C."/>
            <person name="Zhao X.W."/>
            <person name="Wei L."/>
        </authorList>
    </citation>
    <scope>NUCLEOTIDE SEQUENCE [LARGE SCALE GENOMIC DNA]</scope>
    <source>
        <tissue evidence="1">Nenye</tissue>
    </source>
</reference>